<dbReference type="EMBL" id="VSSQ01001148">
    <property type="protein sequence ID" value="MPM05612.1"/>
    <property type="molecule type" value="Genomic_DNA"/>
</dbReference>
<evidence type="ECO:0008006" key="2">
    <source>
        <dbReference type="Google" id="ProtNLM"/>
    </source>
</evidence>
<dbReference type="AlphaFoldDB" id="A0A644WPC6"/>
<name>A0A644WPC6_9ZZZZ</name>
<proteinExistence type="predicted"/>
<evidence type="ECO:0000313" key="1">
    <source>
        <dbReference type="EMBL" id="MPM05612.1"/>
    </source>
</evidence>
<protein>
    <recommendedName>
        <fullName evidence="2">AbiEi antitoxin C-terminal domain-containing protein</fullName>
    </recommendedName>
</protein>
<gene>
    <name evidence="1" type="ORF">SDC9_51902</name>
</gene>
<organism evidence="1">
    <name type="scientific">bioreactor metagenome</name>
    <dbReference type="NCBI Taxonomy" id="1076179"/>
    <lineage>
        <taxon>unclassified sequences</taxon>
        <taxon>metagenomes</taxon>
        <taxon>ecological metagenomes</taxon>
    </lineage>
</organism>
<accession>A0A644WPC6</accession>
<sequence length="275" mass="31836">MAIKDKILSYPVAFLLDKLNGQNQKCFTIDEAYGLLPDSSKDSVKRMLSNMVKRGLLMRVKEGLYYVIPFEQDPKTFMPDWHLLSQYLVGDAEYYIGYFSALQIHSLTTQPNLKEQIVVNKQIKPSTLLVKGVPFQFIYHNEDHFFGNKKAWIDSFNKVQCSDLEKTFIDCLFKPQYAGGITEIAKAIYKSKDKIDYPKLFDYAKRFSSQAVIKRLGFLLELLNIQNPVIDKLQKLRTNSFVLLEPSYPKEGKTIFRWAIQQNLDNDSILSPIYS</sequence>
<comment type="caution">
    <text evidence="1">The sequence shown here is derived from an EMBL/GenBank/DDBJ whole genome shotgun (WGS) entry which is preliminary data.</text>
</comment>
<reference evidence="1" key="1">
    <citation type="submission" date="2019-08" db="EMBL/GenBank/DDBJ databases">
        <authorList>
            <person name="Kucharzyk K."/>
            <person name="Murdoch R.W."/>
            <person name="Higgins S."/>
            <person name="Loffler F."/>
        </authorList>
    </citation>
    <scope>NUCLEOTIDE SEQUENCE</scope>
</reference>